<feature type="domain" description="Fibronectin type-III" evidence="6">
    <location>
        <begin position="422"/>
        <end position="518"/>
    </location>
</feature>
<dbReference type="PROSITE" id="PS50835">
    <property type="entry name" value="IG_LIKE"/>
    <property type="match status" value="4"/>
</dbReference>
<dbReference type="SMART" id="SM00409">
    <property type="entry name" value="IG"/>
    <property type="match status" value="4"/>
</dbReference>
<evidence type="ECO:0000313" key="8">
    <source>
        <dbReference type="Proteomes" id="UP001634394"/>
    </source>
</evidence>
<dbReference type="Pfam" id="PF00041">
    <property type="entry name" value="fn3"/>
    <property type="match status" value="2"/>
</dbReference>
<organism evidence="7 8">
    <name type="scientific">Sinanodonta woodiana</name>
    <name type="common">Chinese pond mussel</name>
    <name type="synonym">Anodonta woodiana</name>
    <dbReference type="NCBI Taxonomy" id="1069815"/>
    <lineage>
        <taxon>Eukaryota</taxon>
        <taxon>Metazoa</taxon>
        <taxon>Spiralia</taxon>
        <taxon>Lophotrochozoa</taxon>
        <taxon>Mollusca</taxon>
        <taxon>Bivalvia</taxon>
        <taxon>Autobranchia</taxon>
        <taxon>Heteroconchia</taxon>
        <taxon>Palaeoheterodonta</taxon>
        <taxon>Unionida</taxon>
        <taxon>Unionoidea</taxon>
        <taxon>Unionidae</taxon>
        <taxon>Unioninae</taxon>
        <taxon>Sinanodonta</taxon>
    </lineage>
</organism>
<keyword evidence="4" id="KW-0732">Signal</keyword>
<dbReference type="InterPro" id="IPR013098">
    <property type="entry name" value="Ig_I-set"/>
</dbReference>
<dbReference type="FunFam" id="2.60.40.10:FF:000032">
    <property type="entry name" value="palladin isoform X1"/>
    <property type="match status" value="1"/>
</dbReference>
<dbReference type="CDD" id="cd00063">
    <property type="entry name" value="FN3"/>
    <property type="match status" value="2"/>
</dbReference>
<name>A0ABD3WSJ7_SINWO</name>
<keyword evidence="3" id="KW-0393">Immunoglobulin domain</keyword>
<proteinExistence type="predicted"/>
<dbReference type="PANTHER" id="PTHR44170:SF59">
    <property type="entry name" value="PROTOGENIN-LIKE"/>
    <property type="match status" value="1"/>
</dbReference>
<dbReference type="SUPFAM" id="SSF48726">
    <property type="entry name" value="Immunoglobulin"/>
    <property type="match status" value="4"/>
</dbReference>
<feature type="chain" id="PRO_5044768306" evidence="4">
    <location>
        <begin position="27"/>
        <end position="772"/>
    </location>
</feature>
<feature type="domain" description="Fibronectin type-III" evidence="6">
    <location>
        <begin position="520"/>
        <end position="615"/>
    </location>
</feature>
<feature type="signal peptide" evidence="4">
    <location>
        <begin position="1"/>
        <end position="26"/>
    </location>
</feature>
<feature type="domain" description="Ig-like" evidence="5">
    <location>
        <begin position="329"/>
        <end position="415"/>
    </location>
</feature>
<keyword evidence="8" id="KW-1185">Reference proteome</keyword>
<dbReference type="SMART" id="SM00060">
    <property type="entry name" value="FN3"/>
    <property type="match status" value="3"/>
</dbReference>
<comment type="caution">
    <text evidence="7">The sequence shown here is derived from an EMBL/GenBank/DDBJ whole genome shotgun (WGS) entry which is preliminary data.</text>
</comment>
<keyword evidence="2" id="KW-1015">Disulfide bond</keyword>
<dbReference type="InterPro" id="IPR036116">
    <property type="entry name" value="FN3_sf"/>
</dbReference>
<dbReference type="SMART" id="SM00408">
    <property type="entry name" value="IGc2"/>
    <property type="match status" value="4"/>
</dbReference>
<keyword evidence="1" id="KW-0677">Repeat</keyword>
<dbReference type="InterPro" id="IPR007110">
    <property type="entry name" value="Ig-like_dom"/>
</dbReference>
<dbReference type="Pfam" id="PF07679">
    <property type="entry name" value="I-set"/>
    <property type="match status" value="2"/>
</dbReference>
<dbReference type="Proteomes" id="UP001634394">
    <property type="component" value="Unassembled WGS sequence"/>
</dbReference>
<feature type="non-terminal residue" evidence="7">
    <location>
        <position position="772"/>
    </location>
</feature>
<evidence type="ECO:0000256" key="4">
    <source>
        <dbReference type="SAM" id="SignalP"/>
    </source>
</evidence>
<sequence>MAAAKLFCYFLLCLTICGFKFGDAYSNSLDLELSIHQDPQVAIATRRLPFMLNCSVFTKDAPPTFWWTKDGKQLKNNNHAFVYENGSLVFSKVIHRPKKGRSDEGLYECFANSKNGTVLGRRVRVKIPSHNSSTVTVEPHDVVVSEGSVIRLECSTDSTLKSVYIWEKVNGQLPPRDRVVHFEGVLQIYNAKHEDEGQYFCKVAQGLGEEESRVDFSWTSSQKIIVNITNAEVPFRFKQTPVNVTALVGGTAYLECLLEGGNSSDSLSWETKDGTKIIEKDFPVSFVGNLNLRFPQVTPSDSGEYVCVAERPGFVSLKRHYQLEVIEPPYFIMTPQSYKYPVAQKVRFHCEAGGTPQPNITWYKDGRKIVPSSSSYAKGSRDNLLIVFGNEDDSGYYQCLAENTAGYVMATARLQMILKRNTPQKTKIVSAEALSDSQILLVWEEPDSCCEIVAYTLEYNRLLEDDEKEVSKMEISMNTSKVIENLKPFTNYSVRVRAYTEVGAGPLSDTVYIRTKPSVPISVPLVTLQSDSPTSIIVSWTQIPPEHSNGIITRYRLYYGTGAIMETKELPVDIRIYILTGLMPDTEYKIRVLAGTSAGYPNLPQEEMPFAILKTSAFNTTVLPTPSLLFWPINSTAVEVSWEIDNQLPPAELYLLTVKKIVPDGLSLVLQKTLPPVVYSTIIDSLENGSFYQVTLMIESQQSAPTIVTEVYQAREPSMSPKPPPPTHINARPFSSDMIEVSWKRPKTAMEIKRYTVQYVTKTKDSNKLEKH</sequence>
<evidence type="ECO:0000259" key="6">
    <source>
        <dbReference type="PROSITE" id="PS50853"/>
    </source>
</evidence>
<evidence type="ECO:0000259" key="5">
    <source>
        <dbReference type="PROSITE" id="PS50835"/>
    </source>
</evidence>
<feature type="domain" description="Ig-like" evidence="5">
    <location>
        <begin position="52"/>
        <end position="126"/>
    </location>
</feature>
<evidence type="ECO:0000313" key="7">
    <source>
        <dbReference type="EMBL" id="KAL3876198.1"/>
    </source>
</evidence>
<feature type="domain" description="Ig-like" evidence="5">
    <location>
        <begin position="128"/>
        <end position="217"/>
    </location>
</feature>
<dbReference type="PROSITE" id="PS50853">
    <property type="entry name" value="FN3"/>
    <property type="match status" value="2"/>
</dbReference>
<accession>A0ABD3WSJ7</accession>
<dbReference type="SUPFAM" id="SSF49265">
    <property type="entry name" value="Fibronectin type III"/>
    <property type="match status" value="2"/>
</dbReference>
<dbReference type="Gene3D" id="2.60.40.10">
    <property type="entry name" value="Immunoglobulins"/>
    <property type="match status" value="7"/>
</dbReference>
<evidence type="ECO:0000256" key="2">
    <source>
        <dbReference type="ARBA" id="ARBA00023157"/>
    </source>
</evidence>
<evidence type="ECO:0000256" key="3">
    <source>
        <dbReference type="ARBA" id="ARBA00023319"/>
    </source>
</evidence>
<dbReference type="InterPro" id="IPR003598">
    <property type="entry name" value="Ig_sub2"/>
</dbReference>
<dbReference type="Pfam" id="PF13927">
    <property type="entry name" value="Ig_3"/>
    <property type="match status" value="2"/>
</dbReference>
<dbReference type="InterPro" id="IPR003961">
    <property type="entry name" value="FN3_dom"/>
</dbReference>
<protein>
    <submittedName>
        <fullName evidence="7">Uncharacterized protein</fullName>
    </submittedName>
</protein>
<dbReference type="AlphaFoldDB" id="A0ABD3WSJ7"/>
<gene>
    <name evidence="7" type="ORF">ACJMK2_034068</name>
</gene>
<dbReference type="InterPro" id="IPR013783">
    <property type="entry name" value="Ig-like_fold"/>
</dbReference>
<reference evidence="7 8" key="1">
    <citation type="submission" date="2024-11" db="EMBL/GenBank/DDBJ databases">
        <title>Chromosome-level genome assembly of the freshwater bivalve Anodonta woodiana.</title>
        <authorList>
            <person name="Chen X."/>
        </authorList>
    </citation>
    <scope>NUCLEOTIDE SEQUENCE [LARGE SCALE GENOMIC DNA]</scope>
    <source>
        <strain evidence="7">MN2024</strain>
        <tissue evidence="7">Gills</tissue>
    </source>
</reference>
<feature type="domain" description="Ig-like" evidence="5">
    <location>
        <begin position="234"/>
        <end position="324"/>
    </location>
</feature>
<dbReference type="InterPro" id="IPR036179">
    <property type="entry name" value="Ig-like_dom_sf"/>
</dbReference>
<evidence type="ECO:0000256" key="1">
    <source>
        <dbReference type="ARBA" id="ARBA00022737"/>
    </source>
</evidence>
<dbReference type="EMBL" id="JBJQND010000005">
    <property type="protein sequence ID" value="KAL3876198.1"/>
    <property type="molecule type" value="Genomic_DNA"/>
</dbReference>
<dbReference type="PANTHER" id="PTHR44170">
    <property type="entry name" value="PROTEIN SIDEKICK"/>
    <property type="match status" value="1"/>
</dbReference>
<dbReference type="InterPro" id="IPR003599">
    <property type="entry name" value="Ig_sub"/>
</dbReference>